<evidence type="ECO:0000256" key="5">
    <source>
        <dbReference type="RuleBase" id="RU365059"/>
    </source>
</evidence>
<dbReference type="SUPFAM" id="SSF52540">
    <property type="entry name" value="P-loop containing nucleoside triphosphate hydrolases"/>
    <property type="match status" value="1"/>
</dbReference>
<comment type="subunit">
    <text evidence="5">Binds to RNA polymerase II (RNAPII).</text>
</comment>
<comment type="function">
    <text evidence="5">Small GTPase required for proper nuclear import of RNA polymerase II and III (RNAPII and RNAPIII). May act at an RNAP assembly step prior to nuclear import.</text>
</comment>
<reference evidence="6" key="1">
    <citation type="submission" date="2021-01" db="EMBL/GenBank/DDBJ databases">
        <authorList>
            <person name="Corre E."/>
            <person name="Pelletier E."/>
            <person name="Niang G."/>
            <person name="Scheremetjew M."/>
            <person name="Finn R."/>
            <person name="Kale V."/>
            <person name="Holt S."/>
            <person name="Cochrane G."/>
            <person name="Meng A."/>
            <person name="Brown T."/>
            <person name="Cohen L."/>
        </authorList>
    </citation>
    <scope>NUCLEOTIDE SEQUENCE</scope>
    <source>
        <strain evidence="6">CCAP1064/1</strain>
    </source>
</reference>
<sequence>MKRIVDQMSVWGFGPSMVSVFIVDATFVCDAPKFISGALLSLSAMVSIELPHVNVLSKCDLVDTERVEKILDVESATQLWSMEENAAADRASLSCEFDELSEQQRITDQKLRSRNRLTEAICSIIDDYSMVSYIPLDKTNEDSIDMVLSTIDHTVQYGEDLEVKGADTDDFTGEDNSD</sequence>
<evidence type="ECO:0000256" key="2">
    <source>
        <dbReference type="ARBA" id="ARBA00022741"/>
    </source>
</evidence>
<name>A0A7S0C2V0_9STRA</name>
<evidence type="ECO:0000313" key="6">
    <source>
        <dbReference type="EMBL" id="CAD8410530.1"/>
    </source>
</evidence>
<dbReference type="PANTHER" id="PTHR21231">
    <property type="entry name" value="XPA-BINDING PROTEIN 1-RELATED"/>
    <property type="match status" value="1"/>
</dbReference>
<evidence type="ECO:0000256" key="4">
    <source>
        <dbReference type="ARBA" id="ARBA00023134"/>
    </source>
</evidence>
<dbReference type="Pfam" id="PF03029">
    <property type="entry name" value="ATP_bind_1"/>
    <property type="match status" value="1"/>
</dbReference>
<dbReference type="InterPro" id="IPR027417">
    <property type="entry name" value="P-loop_NTPase"/>
</dbReference>
<accession>A0A7S0C2V0</accession>
<comment type="similarity">
    <text evidence="1 5">Belongs to the GPN-loop GTPase family.</text>
</comment>
<proteinExistence type="inferred from homology"/>
<dbReference type="Gene3D" id="3.40.50.300">
    <property type="entry name" value="P-loop containing nucleotide triphosphate hydrolases"/>
    <property type="match status" value="1"/>
</dbReference>
<dbReference type="PANTHER" id="PTHR21231:SF7">
    <property type="entry name" value="GPN-LOOP GTPASE 3"/>
    <property type="match status" value="1"/>
</dbReference>
<evidence type="ECO:0000256" key="1">
    <source>
        <dbReference type="ARBA" id="ARBA00005290"/>
    </source>
</evidence>
<protein>
    <recommendedName>
        <fullName evidence="5">GPN-loop GTPase 3</fullName>
    </recommendedName>
</protein>
<keyword evidence="2 5" id="KW-0547">Nucleotide-binding</keyword>
<dbReference type="AlphaFoldDB" id="A0A7S0C2V0"/>
<organism evidence="6">
    <name type="scientific">Proboscia inermis</name>
    <dbReference type="NCBI Taxonomy" id="420281"/>
    <lineage>
        <taxon>Eukaryota</taxon>
        <taxon>Sar</taxon>
        <taxon>Stramenopiles</taxon>
        <taxon>Ochrophyta</taxon>
        <taxon>Bacillariophyta</taxon>
        <taxon>Coscinodiscophyceae</taxon>
        <taxon>Rhizosoleniophycidae</taxon>
        <taxon>Rhizosoleniales</taxon>
        <taxon>Rhizosoleniaceae</taxon>
        <taxon>Proboscia</taxon>
    </lineage>
</organism>
<dbReference type="InterPro" id="IPR004130">
    <property type="entry name" value="Gpn"/>
</dbReference>
<keyword evidence="3 5" id="KW-0378">Hydrolase</keyword>
<dbReference type="GO" id="GO:0003924">
    <property type="term" value="F:GTPase activity"/>
    <property type="evidence" value="ECO:0007669"/>
    <property type="project" value="TreeGrafter"/>
</dbReference>
<gene>
    <name evidence="6" type="ORF">PINE0816_LOCUS6653</name>
</gene>
<keyword evidence="4 5" id="KW-0342">GTP-binding</keyword>
<dbReference type="EMBL" id="HBEL01013939">
    <property type="protein sequence ID" value="CAD8410530.1"/>
    <property type="molecule type" value="Transcribed_RNA"/>
</dbReference>
<dbReference type="GO" id="GO:0005525">
    <property type="term" value="F:GTP binding"/>
    <property type="evidence" value="ECO:0007669"/>
    <property type="project" value="UniProtKB-KW"/>
</dbReference>
<evidence type="ECO:0000256" key="3">
    <source>
        <dbReference type="ARBA" id="ARBA00022801"/>
    </source>
</evidence>